<dbReference type="Proteomes" id="UP000011625">
    <property type="component" value="Unassembled WGS sequence"/>
</dbReference>
<reference evidence="2 3" key="1">
    <citation type="journal article" date="2014" name="PLoS Genet.">
        <title>Phylogenetically driven sequencing of extremely halophilic archaea reveals strategies for static and dynamic osmo-response.</title>
        <authorList>
            <person name="Becker E.A."/>
            <person name="Seitzer P.M."/>
            <person name="Tritt A."/>
            <person name="Larsen D."/>
            <person name="Krusor M."/>
            <person name="Yao A.I."/>
            <person name="Wu D."/>
            <person name="Madern D."/>
            <person name="Eisen J.A."/>
            <person name="Darling A.E."/>
            <person name="Facciotti M.T."/>
        </authorList>
    </citation>
    <scope>NUCLEOTIDE SEQUENCE [LARGE SCALE GENOMIC DNA]</scope>
    <source>
        <strain evidence="2 3">DSM 8989</strain>
    </source>
</reference>
<accession>M0MZJ0</accession>
<dbReference type="EMBL" id="AOME01000069">
    <property type="protein sequence ID" value="EMA51001.1"/>
    <property type="molecule type" value="Genomic_DNA"/>
</dbReference>
<protein>
    <submittedName>
        <fullName evidence="2">Uncharacterized protein</fullName>
    </submittedName>
</protein>
<dbReference type="STRING" id="1227456.C450_12730"/>
<evidence type="ECO:0000256" key="1">
    <source>
        <dbReference type="SAM" id="MobiDB-lite"/>
    </source>
</evidence>
<dbReference type="Gene3D" id="3.20.20.120">
    <property type="entry name" value="Enolase-like C-terminal domain"/>
    <property type="match status" value="1"/>
</dbReference>
<dbReference type="InterPro" id="IPR036849">
    <property type="entry name" value="Enolase-like_C_sf"/>
</dbReference>
<dbReference type="RefSeq" id="WP_005043833.1">
    <property type="nucleotide sequence ID" value="NZ_AOME01000069.1"/>
</dbReference>
<feature type="region of interest" description="Disordered" evidence="1">
    <location>
        <begin position="322"/>
        <end position="350"/>
    </location>
</feature>
<dbReference type="PATRIC" id="fig|1227456.3.peg.2574"/>
<evidence type="ECO:0000313" key="3">
    <source>
        <dbReference type="Proteomes" id="UP000011625"/>
    </source>
</evidence>
<dbReference type="AlphaFoldDB" id="M0MZJ0"/>
<keyword evidence="3" id="KW-1185">Reference proteome</keyword>
<proteinExistence type="predicted"/>
<organism evidence="2 3">
    <name type="scientific">Halococcus salifodinae DSM 8989</name>
    <dbReference type="NCBI Taxonomy" id="1227456"/>
    <lineage>
        <taxon>Archaea</taxon>
        <taxon>Methanobacteriati</taxon>
        <taxon>Methanobacteriota</taxon>
        <taxon>Stenosarchaea group</taxon>
        <taxon>Halobacteria</taxon>
        <taxon>Halobacteriales</taxon>
        <taxon>Halococcaceae</taxon>
        <taxon>Halococcus</taxon>
    </lineage>
</organism>
<name>M0MZJ0_9EURY</name>
<comment type="caution">
    <text evidence="2">The sequence shown here is derived from an EMBL/GenBank/DDBJ whole genome shotgun (WGS) entry which is preliminary data.</text>
</comment>
<evidence type="ECO:0000313" key="2">
    <source>
        <dbReference type="EMBL" id="EMA51001.1"/>
    </source>
</evidence>
<gene>
    <name evidence="2" type="ORF">C450_12730</name>
</gene>
<sequence length="350" mass="39168">MALYDRLGDLDVTIDDWDLDRRVRDTSSGFERVTTVLSLHGDGEVGRGEDVIYETDEHDALIETAPDLVPTGTMTHREFAARIDETDLFFGRDLDRDAFRDYRRWGFESAALDLALRQADTDLATALDREYEPVGFVASTRLGDPPTFDRIDDFLDRNPDLGFKLDPTSEWSADLIDRLADTGRVRVLDLKGQYRGTSVDQSADPDLYERVIEGFPEATIEDPALTEDTRPLFDGHEDRVSWDAPIHGVESVESLPWEPSVLNIKPSRFGSVASLLDTIEHCREHEITCYGGGQFELDVGREHLHALASVFYPDSSNDVAPRAYNDPDLADELPTSPLAPPAEPSGLGWR</sequence>
<dbReference type="SUPFAM" id="SSF51604">
    <property type="entry name" value="Enolase C-terminal domain-like"/>
    <property type="match status" value="1"/>
</dbReference>
<dbReference type="OrthoDB" id="155947at2157"/>